<evidence type="ECO:0000256" key="1">
    <source>
        <dbReference type="SAM" id="SignalP"/>
    </source>
</evidence>
<reference evidence="2" key="2">
    <citation type="journal article" date="2022" name="Nat. Biotechnol.">
        <title>Carbon-negative production of acetone and isopropanol by gas fermentation at industrial pilot scale.</title>
        <authorList>
            <person name="Liew F.E."/>
            <person name="Nogle R."/>
            <person name="Abdalla T."/>
            <person name="Rasor B.J."/>
            <person name="Canter C."/>
            <person name="Jensen R.O."/>
            <person name="Wang L."/>
            <person name="Strutz J."/>
            <person name="Chirania P."/>
            <person name="De Tissera S."/>
            <person name="Mueller A.P."/>
            <person name="Ruan Z."/>
            <person name="Gao A."/>
            <person name="Tran L."/>
            <person name="Engle N.L."/>
            <person name="Bromley J.C."/>
            <person name="Daniell J."/>
            <person name="Conrado R."/>
            <person name="Tschaplinski T.J."/>
            <person name="Giannone R.J."/>
            <person name="Hettich R.L."/>
            <person name="Karim A.S."/>
            <person name="Simpson S.D."/>
            <person name="Brown S.D."/>
            <person name="Leang C."/>
            <person name="Jewett M.C."/>
            <person name="Kopke M."/>
        </authorList>
    </citation>
    <scope>NUCLEOTIDE SEQUENCE</scope>
    <source>
        <strain evidence="2">DJ080</strain>
    </source>
</reference>
<evidence type="ECO:0000313" key="3">
    <source>
        <dbReference type="Proteomes" id="UP001193748"/>
    </source>
</evidence>
<protein>
    <submittedName>
        <fullName evidence="2">Uncharacterized protein</fullName>
    </submittedName>
</protein>
<name>A0AAX0B7D4_CLOBE</name>
<reference evidence="2" key="1">
    <citation type="submission" date="2020-05" db="EMBL/GenBank/DDBJ databases">
        <authorList>
            <person name="Brown S."/>
            <person name="Huntemann M."/>
            <person name="Clum A."/>
            <person name="Spunde A."/>
            <person name="Palaniappan K."/>
            <person name="Ritter S."/>
            <person name="Mikhailova N."/>
            <person name="Chen I.-M."/>
            <person name="Stamatis D."/>
            <person name="Reddy T."/>
            <person name="O'Malley R."/>
            <person name="Daum C."/>
            <person name="Shapiro N."/>
            <person name="Ivanova N."/>
            <person name="Kyrpides N."/>
            <person name="Woyke T."/>
        </authorList>
    </citation>
    <scope>NUCLEOTIDE SEQUENCE</scope>
    <source>
        <strain evidence="2">DJ080</strain>
    </source>
</reference>
<proteinExistence type="predicted"/>
<dbReference type="AlphaFoldDB" id="A0AAX0B7D4"/>
<feature type="signal peptide" evidence="1">
    <location>
        <begin position="1"/>
        <end position="21"/>
    </location>
</feature>
<dbReference type="Proteomes" id="UP001193748">
    <property type="component" value="Unassembled WGS sequence"/>
</dbReference>
<evidence type="ECO:0000313" key="2">
    <source>
        <dbReference type="EMBL" id="NRT91277.1"/>
    </source>
</evidence>
<comment type="caution">
    <text evidence="2">The sequence shown here is derived from an EMBL/GenBank/DDBJ whole genome shotgun (WGS) entry which is preliminary data.</text>
</comment>
<sequence length="365" mass="39679">MGFFGNLVHAVAGAIASVANAVINALSPVVESGGVVGEIAGEVSDVAKSVLGASTEVADVSEDGEIDDEEAEELIEDTFKLLVGAFIATFGSGSSDSNSEVNGERIVISGNHVEPYLTRNFIETAIKQIKDWKSENNEGITWVVVDSGYTDTDKTLMKEVAKDNGVNIMFIDDRSDLINYINKGEDEGGNVVEDRSVNKITDVSIFSHGLRNDGGILALNYEAGGDLNISSNELADMNIDREAFLNPHTYFGSCNSATVVDEKSFASEWVKRTGGEAEAICDPTPYSEEQGGQSSYYDINNQNYQFKIADKVRMISGINFKSEGADNYPKKFVNPKNQEDYEDIHWVRIHEDGSIENIDVGGPRK</sequence>
<feature type="chain" id="PRO_5043802125" evidence="1">
    <location>
        <begin position="22"/>
        <end position="365"/>
    </location>
</feature>
<dbReference type="EMBL" id="JABSWW010000001">
    <property type="protein sequence ID" value="NRT91277.1"/>
    <property type="molecule type" value="Genomic_DNA"/>
</dbReference>
<gene>
    <name evidence="2" type="ORF">B0H41_004956</name>
</gene>
<keyword evidence="1" id="KW-0732">Signal</keyword>
<organism evidence="2 3">
    <name type="scientific">Clostridium beijerinckii</name>
    <name type="common">Clostridium MP</name>
    <dbReference type="NCBI Taxonomy" id="1520"/>
    <lineage>
        <taxon>Bacteria</taxon>
        <taxon>Bacillati</taxon>
        <taxon>Bacillota</taxon>
        <taxon>Clostridia</taxon>
        <taxon>Eubacteriales</taxon>
        <taxon>Clostridiaceae</taxon>
        <taxon>Clostridium</taxon>
    </lineage>
</organism>
<dbReference type="RefSeq" id="WP_173711888.1">
    <property type="nucleotide sequence ID" value="NZ_JABSWW010000001.1"/>
</dbReference>
<accession>A0AAX0B7D4</accession>